<accession>A0ABT3P3Y1</accession>
<evidence type="ECO:0000313" key="2">
    <source>
        <dbReference type="Proteomes" id="UP001142810"/>
    </source>
</evidence>
<gene>
    <name evidence="1" type="ORF">OPS25_02935</name>
</gene>
<dbReference type="PROSITE" id="PS51257">
    <property type="entry name" value="PROKAR_LIPOPROTEIN"/>
    <property type="match status" value="1"/>
</dbReference>
<organism evidence="1 2">
    <name type="scientific">Alteromonas aquimaris</name>
    <dbReference type="NCBI Taxonomy" id="2998417"/>
    <lineage>
        <taxon>Bacteria</taxon>
        <taxon>Pseudomonadati</taxon>
        <taxon>Pseudomonadota</taxon>
        <taxon>Gammaproteobacteria</taxon>
        <taxon>Alteromonadales</taxon>
        <taxon>Alteromonadaceae</taxon>
        <taxon>Alteromonas/Salinimonas group</taxon>
        <taxon>Alteromonas</taxon>
    </lineage>
</organism>
<protein>
    <submittedName>
        <fullName evidence="1">Ig-like domain-containing protein</fullName>
    </submittedName>
</protein>
<dbReference type="EMBL" id="JAPFRD010000004">
    <property type="protein sequence ID" value="MCW8107458.1"/>
    <property type="molecule type" value="Genomic_DNA"/>
</dbReference>
<reference evidence="1" key="1">
    <citation type="submission" date="2022-11" db="EMBL/GenBank/DDBJ databases">
        <title>Alteromonas sp. nov., isolated from sea water of the Qingdao.</title>
        <authorList>
            <person name="Wang Q."/>
        </authorList>
    </citation>
    <scope>NUCLEOTIDE SEQUENCE</scope>
    <source>
        <strain evidence="1">ASW11-7</strain>
    </source>
</reference>
<sequence length="166" mass="18045">MKHFILAVAVSMAVTGCWWNDDDDKGVNTPPPVNNAPTAESETFITQTDTVIEDQLSANDPDGDELTFELEDAPANGSVEIAADGSFVYTPKSEFTGADMFTFNVSDGEDTATGQIDITIEVLQVSFVEYFNQAFTQVSTDTPLAVNGREFTQDATDSSFDEYLID</sequence>
<name>A0ABT3P3Y1_9ALTE</name>
<evidence type="ECO:0000313" key="1">
    <source>
        <dbReference type="EMBL" id="MCW8107458.1"/>
    </source>
</evidence>
<dbReference type="Pfam" id="PF17963">
    <property type="entry name" value="Big_9"/>
    <property type="match status" value="1"/>
</dbReference>
<dbReference type="RefSeq" id="WP_265616164.1">
    <property type="nucleotide sequence ID" value="NZ_JAPFRD010000004.1"/>
</dbReference>
<dbReference type="Proteomes" id="UP001142810">
    <property type="component" value="Unassembled WGS sequence"/>
</dbReference>
<proteinExistence type="predicted"/>
<keyword evidence="2" id="KW-1185">Reference proteome</keyword>
<comment type="caution">
    <text evidence="1">The sequence shown here is derived from an EMBL/GenBank/DDBJ whole genome shotgun (WGS) entry which is preliminary data.</text>
</comment>
<dbReference type="Gene3D" id="2.60.40.3440">
    <property type="match status" value="1"/>
</dbReference>